<dbReference type="InterPro" id="IPR036390">
    <property type="entry name" value="WH_DNA-bd_sf"/>
</dbReference>
<dbReference type="EMBL" id="JAEMNV010000001">
    <property type="protein sequence ID" value="MBJ8337930.1"/>
    <property type="molecule type" value="Genomic_DNA"/>
</dbReference>
<dbReference type="RefSeq" id="WP_199701974.1">
    <property type="nucleotide sequence ID" value="NZ_JAEMNV010000001.1"/>
</dbReference>
<protein>
    <submittedName>
        <fullName evidence="5">BlaI/MecI/CopY family transcriptional regulator</fullName>
    </submittedName>
</protein>
<organism evidence="5 6">
    <name type="scientific">Antrihabitans stalagmiti</name>
    <dbReference type="NCBI Taxonomy" id="2799499"/>
    <lineage>
        <taxon>Bacteria</taxon>
        <taxon>Bacillati</taxon>
        <taxon>Actinomycetota</taxon>
        <taxon>Actinomycetes</taxon>
        <taxon>Mycobacteriales</taxon>
        <taxon>Nocardiaceae</taxon>
        <taxon>Antrihabitans</taxon>
    </lineage>
</organism>
<dbReference type="GO" id="GO:0045892">
    <property type="term" value="P:negative regulation of DNA-templated transcription"/>
    <property type="evidence" value="ECO:0007669"/>
    <property type="project" value="InterPro"/>
</dbReference>
<evidence type="ECO:0000313" key="5">
    <source>
        <dbReference type="EMBL" id="MBJ8337930.1"/>
    </source>
</evidence>
<comment type="similarity">
    <text evidence="1">Belongs to the BlaI transcriptional regulatory family.</text>
</comment>
<reference evidence="5" key="1">
    <citation type="submission" date="2020-12" db="EMBL/GenBank/DDBJ databases">
        <title>Antrihabitans popcorni sp. nov. and Antrihabitans auranticaus sp. nov., isolated from a larva cave.</title>
        <authorList>
            <person name="Lee S.D."/>
            <person name="Kim I.S."/>
        </authorList>
    </citation>
    <scope>NUCLEOTIDE SEQUENCE</scope>
    <source>
        <strain evidence="5">YC3-6</strain>
    </source>
</reference>
<proteinExistence type="inferred from homology"/>
<dbReference type="InterPro" id="IPR005650">
    <property type="entry name" value="BlaI_family"/>
</dbReference>
<keyword evidence="3" id="KW-0238">DNA-binding</keyword>
<evidence type="ECO:0000256" key="4">
    <source>
        <dbReference type="ARBA" id="ARBA00023163"/>
    </source>
</evidence>
<keyword evidence="4" id="KW-0804">Transcription</keyword>
<comment type="caution">
    <text evidence="5">The sequence shown here is derived from an EMBL/GenBank/DDBJ whole genome shotgun (WGS) entry which is preliminary data.</text>
</comment>
<dbReference type="Pfam" id="PF03965">
    <property type="entry name" value="Penicillinase_R"/>
    <property type="match status" value="1"/>
</dbReference>
<name>A0A934NML3_9NOCA</name>
<keyword evidence="6" id="KW-1185">Reference proteome</keyword>
<dbReference type="Proteomes" id="UP000655868">
    <property type="component" value="Unassembled WGS sequence"/>
</dbReference>
<dbReference type="GO" id="GO:0003677">
    <property type="term" value="F:DNA binding"/>
    <property type="evidence" value="ECO:0007669"/>
    <property type="project" value="UniProtKB-KW"/>
</dbReference>
<evidence type="ECO:0000256" key="3">
    <source>
        <dbReference type="ARBA" id="ARBA00023125"/>
    </source>
</evidence>
<dbReference type="AlphaFoldDB" id="A0A934NML3"/>
<keyword evidence="2" id="KW-0805">Transcription regulation</keyword>
<evidence type="ECO:0000313" key="6">
    <source>
        <dbReference type="Proteomes" id="UP000655868"/>
    </source>
</evidence>
<accession>A0A934NML3</accession>
<dbReference type="InterPro" id="IPR036388">
    <property type="entry name" value="WH-like_DNA-bd_sf"/>
</dbReference>
<dbReference type="Gene3D" id="1.10.10.10">
    <property type="entry name" value="Winged helix-like DNA-binding domain superfamily/Winged helix DNA-binding domain"/>
    <property type="match status" value="1"/>
</dbReference>
<gene>
    <name evidence="5" type="ORF">JGU71_03430</name>
</gene>
<sequence length="122" mass="13975">MKDLGELEAEVMDRLWAATEYLSVRDLVDRLGESKRLAYTTVLTVVTHLHEKGWVEREKRQRAYYYQPSRSRRDAVAASIRELLMQSPDALGALEAFAATLSKAEYDAVQRGWEQRGDQPTS</sequence>
<evidence type="ECO:0000256" key="2">
    <source>
        <dbReference type="ARBA" id="ARBA00023015"/>
    </source>
</evidence>
<evidence type="ECO:0000256" key="1">
    <source>
        <dbReference type="ARBA" id="ARBA00011046"/>
    </source>
</evidence>
<dbReference type="SUPFAM" id="SSF46785">
    <property type="entry name" value="Winged helix' DNA-binding domain"/>
    <property type="match status" value="1"/>
</dbReference>